<dbReference type="InParanoid" id="A0A165APK5"/>
<sequence length="83" mass="9232">MHGQLKNAVPGQDKHHTDKDTEGYAQDNEEAAKGNELINHEKEKHGPESVDIKDEMFDHNVEVLLTQLSAAADSVRSALKKEL</sequence>
<reference evidence="2 3" key="1">
    <citation type="journal article" date="2016" name="Mol. Biol. Evol.">
        <title>Comparative Genomics of Early-Diverging Mushroom-Forming Fungi Provides Insights into the Origins of Lignocellulose Decay Capabilities.</title>
        <authorList>
            <person name="Nagy L.G."/>
            <person name="Riley R."/>
            <person name="Tritt A."/>
            <person name="Adam C."/>
            <person name="Daum C."/>
            <person name="Floudas D."/>
            <person name="Sun H."/>
            <person name="Yadav J.S."/>
            <person name="Pangilinan J."/>
            <person name="Larsson K.H."/>
            <person name="Matsuura K."/>
            <person name="Barry K."/>
            <person name="Labutti K."/>
            <person name="Kuo R."/>
            <person name="Ohm R.A."/>
            <person name="Bhattacharya S.S."/>
            <person name="Shirouzu T."/>
            <person name="Yoshinaga Y."/>
            <person name="Martin F.M."/>
            <person name="Grigoriev I.V."/>
            <person name="Hibbett D.S."/>
        </authorList>
    </citation>
    <scope>NUCLEOTIDE SEQUENCE [LARGE SCALE GENOMIC DNA]</scope>
    <source>
        <strain evidence="2 3">93-53</strain>
    </source>
</reference>
<protein>
    <submittedName>
        <fullName evidence="2">Uncharacterized protein</fullName>
    </submittedName>
</protein>
<dbReference type="Proteomes" id="UP000076871">
    <property type="component" value="Unassembled WGS sequence"/>
</dbReference>
<gene>
    <name evidence="2" type="ORF">LAESUDRAFT_765563</name>
</gene>
<feature type="compositionally biased region" description="Basic and acidic residues" evidence="1">
    <location>
        <begin position="12"/>
        <end position="22"/>
    </location>
</feature>
<feature type="region of interest" description="Disordered" evidence="1">
    <location>
        <begin position="1"/>
        <end position="48"/>
    </location>
</feature>
<organism evidence="2 3">
    <name type="scientific">Laetiporus sulphureus 93-53</name>
    <dbReference type="NCBI Taxonomy" id="1314785"/>
    <lineage>
        <taxon>Eukaryota</taxon>
        <taxon>Fungi</taxon>
        <taxon>Dikarya</taxon>
        <taxon>Basidiomycota</taxon>
        <taxon>Agaricomycotina</taxon>
        <taxon>Agaricomycetes</taxon>
        <taxon>Polyporales</taxon>
        <taxon>Laetiporus</taxon>
    </lineage>
</organism>
<name>A0A165APK5_9APHY</name>
<proteinExistence type="predicted"/>
<accession>A0A165APK5</accession>
<dbReference type="AlphaFoldDB" id="A0A165APK5"/>
<evidence type="ECO:0000313" key="3">
    <source>
        <dbReference type="Proteomes" id="UP000076871"/>
    </source>
</evidence>
<dbReference type="GeneID" id="63830751"/>
<dbReference type="RefSeq" id="XP_040757151.1">
    <property type="nucleotide sequence ID" value="XM_040913723.1"/>
</dbReference>
<dbReference type="EMBL" id="KV427911">
    <property type="protein sequence ID" value="KZS99410.1"/>
    <property type="molecule type" value="Genomic_DNA"/>
</dbReference>
<evidence type="ECO:0000256" key="1">
    <source>
        <dbReference type="SAM" id="MobiDB-lite"/>
    </source>
</evidence>
<feature type="compositionally biased region" description="Basic and acidic residues" evidence="1">
    <location>
        <begin position="30"/>
        <end position="48"/>
    </location>
</feature>
<evidence type="ECO:0000313" key="2">
    <source>
        <dbReference type="EMBL" id="KZS99410.1"/>
    </source>
</evidence>
<keyword evidence="3" id="KW-1185">Reference proteome</keyword>